<dbReference type="WBParaSite" id="ALUE_0000405801-mRNA-1">
    <property type="protein sequence ID" value="ALUE_0000405801-mRNA-1"/>
    <property type="gene ID" value="ALUE_0000405801"/>
</dbReference>
<evidence type="ECO:0000313" key="1">
    <source>
        <dbReference type="Proteomes" id="UP000036681"/>
    </source>
</evidence>
<accession>A0A0M3HPZ3</accession>
<organism evidence="1 2">
    <name type="scientific">Ascaris lumbricoides</name>
    <name type="common">Giant roundworm</name>
    <dbReference type="NCBI Taxonomy" id="6252"/>
    <lineage>
        <taxon>Eukaryota</taxon>
        <taxon>Metazoa</taxon>
        <taxon>Ecdysozoa</taxon>
        <taxon>Nematoda</taxon>
        <taxon>Chromadorea</taxon>
        <taxon>Rhabditida</taxon>
        <taxon>Spirurina</taxon>
        <taxon>Ascaridomorpha</taxon>
        <taxon>Ascaridoidea</taxon>
        <taxon>Ascarididae</taxon>
        <taxon>Ascaris</taxon>
    </lineage>
</organism>
<sequence length="204" mass="22615">MDTYFSTPFLIHEEGDPIGKESTHHQQRQRAAAKVLQTRYSKAKTADAYSTKYLLNSYAPPTAWTYPISGDPSNGQSMDAVVAGAKIKLDIDESVSRALASMNIDVSELPTYEIKPLKAKVLKEAPTSQLVDPKWYLARAGTVLFECIQAADSKSNCETMQLSDTITVSTRYPLSERQKMQLGSLLASQLTNRKLFLPNQVIPL</sequence>
<proteinExistence type="predicted"/>
<dbReference type="AlphaFoldDB" id="A0A0M3HPZ3"/>
<protein>
    <submittedName>
        <fullName evidence="2">PsbP domain-containing protein</fullName>
    </submittedName>
</protein>
<name>A0A0M3HPZ3_ASCLU</name>
<reference evidence="2" key="1">
    <citation type="submission" date="2017-02" db="UniProtKB">
        <authorList>
            <consortium name="WormBaseParasite"/>
        </authorList>
    </citation>
    <scope>IDENTIFICATION</scope>
</reference>
<evidence type="ECO:0000313" key="2">
    <source>
        <dbReference type="WBParaSite" id="ALUE_0000405801-mRNA-1"/>
    </source>
</evidence>
<dbReference type="Proteomes" id="UP000036681">
    <property type="component" value="Unplaced"/>
</dbReference>
<keyword evidence="1" id="KW-1185">Reference proteome</keyword>